<gene>
    <name evidence="1" type="ORF">VNO77_03395</name>
</gene>
<dbReference type="Proteomes" id="UP001367508">
    <property type="component" value="Unassembled WGS sequence"/>
</dbReference>
<evidence type="ECO:0000313" key="2">
    <source>
        <dbReference type="Proteomes" id="UP001367508"/>
    </source>
</evidence>
<reference evidence="1 2" key="1">
    <citation type="submission" date="2024-01" db="EMBL/GenBank/DDBJ databases">
        <title>The genomes of 5 underutilized Papilionoideae crops provide insights into root nodulation and disease resistanc.</title>
        <authorList>
            <person name="Jiang F."/>
        </authorList>
    </citation>
    <scope>NUCLEOTIDE SEQUENCE [LARGE SCALE GENOMIC DNA]</scope>
    <source>
        <strain evidence="1">LVBAO_FW01</strain>
        <tissue evidence="1">Leaves</tissue>
    </source>
</reference>
<organism evidence="1 2">
    <name type="scientific">Canavalia gladiata</name>
    <name type="common">Sword bean</name>
    <name type="synonym">Dolichos gladiatus</name>
    <dbReference type="NCBI Taxonomy" id="3824"/>
    <lineage>
        <taxon>Eukaryota</taxon>
        <taxon>Viridiplantae</taxon>
        <taxon>Streptophyta</taxon>
        <taxon>Embryophyta</taxon>
        <taxon>Tracheophyta</taxon>
        <taxon>Spermatophyta</taxon>
        <taxon>Magnoliopsida</taxon>
        <taxon>eudicotyledons</taxon>
        <taxon>Gunneridae</taxon>
        <taxon>Pentapetalae</taxon>
        <taxon>rosids</taxon>
        <taxon>fabids</taxon>
        <taxon>Fabales</taxon>
        <taxon>Fabaceae</taxon>
        <taxon>Papilionoideae</taxon>
        <taxon>50 kb inversion clade</taxon>
        <taxon>NPAAA clade</taxon>
        <taxon>indigoferoid/millettioid clade</taxon>
        <taxon>Phaseoleae</taxon>
        <taxon>Canavalia</taxon>
    </lineage>
</organism>
<dbReference type="AlphaFoldDB" id="A0AAN9N128"/>
<comment type="caution">
    <text evidence="1">The sequence shown here is derived from an EMBL/GenBank/DDBJ whole genome shotgun (WGS) entry which is preliminary data.</text>
</comment>
<dbReference type="EMBL" id="JAYMYQ010000001">
    <property type="protein sequence ID" value="KAK7361343.1"/>
    <property type="molecule type" value="Genomic_DNA"/>
</dbReference>
<keyword evidence="2" id="KW-1185">Reference proteome</keyword>
<protein>
    <submittedName>
        <fullName evidence="1">Uncharacterized protein</fullName>
    </submittedName>
</protein>
<sequence length="164" mass="18019">MVVVASSAFGEEYKTMSSDRVPSDDSSTVSIVQMQGQTRLKLMSNNKIQMRCILPGLGQSFKMKVQHKLGLSQLGQRSQRMKRILKNPLSSQLGTMGDFAMSLLDPTLSHALTIGKQLGDSGIPNIMNTERGNVLKNLLPALCLLLKDINAQLSGPIAERRYED</sequence>
<proteinExistence type="predicted"/>
<name>A0AAN9N128_CANGL</name>
<accession>A0AAN9N128</accession>
<evidence type="ECO:0000313" key="1">
    <source>
        <dbReference type="EMBL" id="KAK7361343.1"/>
    </source>
</evidence>